<evidence type="ECO:0000313" key="6">
    <source>
        <dbReference type="Proteomes" id="UP000249890"/>
    </source>
</evidence>
<evidence type="ECO:0000256" key="2">
    <source>
        <dbReference type="ARBA" id="ARBA00023125"/>
    </source>
</evidence>
<dbReference type="InterPro" id="IPR009061">
    <property type="entry name" value="DNA-bd_dom_put_sf"/>
</dbReference>
<dbReference type="RefSeq" id="WP_087918748.1">
    <property type="nucleotide sequence ID" value="NZ_CP021780.1"/>
</dbReference>
<dbReference type="Proteomes" id="UP000249890">
    <property type="component" value="Chromosome"/>
</dbReference>
<organism evidence="5 6">
    <name type="scientific">Paenibacillus donghaensis</name>
    <dbReference type="NCBI Taxonomy" id="414771"/>
    <lineage>
        <taxon>Bacteria</taxon>
        <taxon>Bacillati</taxon>
        <taxon>Bacillota</taxon>
        <taxon>Bacilli</taxon>
        <taxon>Bacillales</taxon>
        <taxon>Paenibacillaceae</taxon>
        <taxon>Paenibacillus</taxon>
    </lineage>
</organism>
<dbReference type="InterPro" id="IPR029441">
    <property type="entry name" value="Cass2"/>
</dbReference>
<accession>A0A2Z2KMN0</accession>
<dbReference type="Pfam" id="PF13411">
    <property type="entry name" value="MerR_1"/>
    <property type="match status" value="1"/>
</dbReference>
<name>A0A2Z2KMN0_9BACL</name>
<dbReference type="SMART" id="SM00422">
    <property type="entry name" value="HTH_MERR"/>
    <property type="match status" value="1"/>
</dbReference>
<dbReference type="SUPFAM" id="SSF46955">
    <property type="entry name" value="Putative DNA-binding domain"/>
    <property type="match status" value="1"/>
</dbReference>
<dbReference type="SUPFAM" id="SSF55136">
    <property type="entry name" value="Probable bacterial effector-binding domain"/>
    <property type="match status" value="1"/>
</dbReference>
<evidence type="ECO:0000259" key="4">
    <source>
        <dbReference type="PROSITE" id="PS50937"/>
    </source>
</evidence>
<protein>
    <recommendedName>
        <fullName evidence="4">HTH merR-type domain-containing protein</fullName>
    </recommendedName>
</protein>
<dbReference type="PANTHER" id="PTHR30204:SF94">
    <property type="entry name" value="HEAVY METAL-DEPENDENT TRANSCRIPTIONAL REGULATOR HI_0293-RELATED"/>
    <property type="match status" value="1"/>
</dbReference>
<keyword evidence="2" id="KW-0238">DNA-binding</keyword>
<dbReference type="InterPro" id="IPR047057">
    <property type="entry name" value="MerR_fam"/>
</dbReference>
<keyword evidence="1" id="KW-0805">Transcription regulation</keyword>
<keyword evidence="3" id="KW-0804">Transcription</keyword>
<keyword evidence="6" id="KW-1185">Reference proteome</keyword>
<dbReference type="Gene3D" id="1.10.1660.10">
    <property type="match status" value="1"/>
</dbReference>
<dbReference type="KEGG" id="pdh:B9T62_30895"/>
<dbReference type="GO" id="GO:0003700">
    <property type="term" value="F:DNA-binding transcription factor activity"/>
    <property type="evidence" value="ECO:0007669"/>
    <property type="project" value="InterPro"/>
</dbReference>
<dbReference type="GO" id="GO:0003677">
    <property type="term" value="F:DNA binding"/>
    <property type="evidence" value="ECO:0007669"/>
    <property type="project" value="UniProtKB-KW"/>
</dbReference>
<dbReference type="InterPro" id="IPR000551">
    <property type="entry name" value="MerR-type_HTH_dom"/>
</dbReference>
<dbReference type="CDD" id="cd01106">
    <property type="entry name" value="HTH_TipAL-Mta"/>
    <property type="match status" value="1"/>
</dbReference>
<dbReference type="PANTHER" id="PTHR30204">
    <property type="entry name" value="REDOX-CYCLING DRUG-SENSING TRANSCRIPTIONAL ACTIVATOR SOXR"/>
    <property type="match status" value="1"/>
</dbReference>
<sequence>MDLQTISEVTRSFNISTRTLRYYEQIGLIESVKKDGYAYRTYDKPALTRLEQILLLRKLRISLKDIQRMLLSEESSLAIAIFQQKIRALAQEAAAISTIQTVLDELVLRLRGSVEVKLSPHLWTDESILEAIAVLPATQLHLKEEVTMKELQHADNQLSKLKDVRIIFLPPAPVASICLVGGVPELATADELREFVIRTKLDTLKPDMRHYGFNHPDGSQPDGSDHGYERWITIPADMEVEAPFVKKQFPGGLYAAHMIPMGSFEEWEWLHQWVMSSREYEADWVDSNMMNGLLEEHLNYINLYQLSHEVLDTCMQLDLLIPVKPRLGD</sequence>
<feature type="domain" description="HTH merR-type" evidence="4">
    <location>
        <begin position="5"/>
        <end position="72"/>
    </location>
</feature>
<dbReference type="EMBL" id="CP021780">
    <property type="protein sequence ID" value="ASA24780.1"/>
    <property type="molecule type" value="Genomic_DNA"/>
</dbReference>
<dbReference type="Pfam" id="PF14526">
    <property type="entry name" value="Cass2"/>
    <property type="match status" value="1"/>
</dbReference>
<dbReference type="OrthoDB" id="9811174at2"/>
<evidence type="ECO:0000256" key="1">
    <source>
        <dbReference type="ARBA" id="ARBA00023015"/>
    </source>
</evidence>
<gene>
    <name evidence="5" type="ORF">B9T62_30895</name>
</gene>
<dbReference type="AlphaFoldDB" id="A0A2Z2KMN0"/>
<dbReference type="PROSITE" id="PS50937">
    <property type="entry name" value="HTH_MERR_2"/>
    <property type="match status" value="1"/>
</dbReference>
<evidence type="ECO:0000256" key="3">
    <source>
        <dbReference type="ARBA" id="ARBA00023163"/>
    </source>
</evidence>
<dbReference type="Gene3D" id="3.20.80.10">
    <property type="entry name" value="Regulatory factor, effector binding domain"/>
    <property type="match status" value="1"/>
</dbReference>
<dbReference type="InterPro" id="IPR011256">
    <property type="entry name" value="Reg_factor_effector_dom_sf"/>
</dbReference>
<proteinExistence type="predicted"/>
<reference evidence="5 6" key="1">
    <citation type="submission" date="2017-06" db="EMBL/GenBank/DDBJ databases">
        <title>Complete genome sequence of Paenibacillus donghaensis KCTC 13049T isolated from East Sea sediment, South Korea.</title>
        <authorList>
            <person name="Jung B.K."/>
            <person name="Hong S.-J."/>
            <person name="Shin J.-H."/>
        </authorList>
    </citation>
    <scope>NUCLEOTIDE SEQUENCE [LARGE SCALE GENOMIC DNA]</scope>
    <source>
        <strain evidence="5 6">KCTC 13049</strain>
    </source>
</reference>
<evidence type="ECO:0000313" key="5">
    <source>
        <dbReference type="EMBL" id="ASA24780.1"/>
    </source>
</evidence>